<evidence type="ECO:0000256" key="2">
    <source>
        <dbReference type="SAM" id="SignalP"/>
    </source>
</evidence>
<feature type="region of interest" description="Disordered" evidence="1">
    <location>
        <begin position="38"/>
        <end position="87"/>
    </location>
</feature>
<feature type="chain" id="PRO_5039556006" description="Excalibur calcium-binding domain-containing protein" evidence="2">
    <location>
        <begin position="20"/>
        <end position="139"/>
    </location>
</feature>
<reference evidence="4" key="1">
    <citation type="submission" date="2020-02" db="EMBL/GenBank/DDBJ databases">
        <authorList>
            <person name="Meier V. D."/>
        </authorList>
    </citation>
    <scope>NUCLEOTIDE SEQUENCE</scope>
    <source>
        <strain evidence="4">AVDCRST_MAG10</strain>
    </source>
</reference>
<accession>A0A6J4IU88</accession>
<dbReference type="EMBL" id="CADCTB010000162">
    <property type="protein sequence ID" value="CAA9259351.1"/>
    <property type="molecule type" value="Genomic_DNA"/>
</dbReference>
<organism evidence="4">
    <name type="scientific">uncultured Acidimicrobiales bacterium</name>
    <dbReference type="NCBI Taxonomy" id="310071"/>
    <lineage>
        <taxon>Bacteria</taxon>
        <taxon>Bacillati</taxon>
        <taxon>Actinomycetota</taxon>
        <taxon>Acidimicrobiia</taxon>
        <taxon>Acidimicrobiales</taxon>
        <taxon>environmental samples</taxon>
    </lineage>
</organism>
<gene>
    <name evidence="4" type="ORF">AVDCRST_MAG10-2659</name>
</gene>
<evidence type="ECO:0000313" key="4">
    <source>
        <dbReference type="EMBL" id="CAA9259351.1"/>
    </source>
</evidence>
<protein>
    <recommendedName>
        <fullName evidence="3">Excalibur calcium-binding domain-containing protein</fullName>
    </recommendedName>
</protein>
<name>A0A6J4IU88_9ACTN</name>
<feature type="domain" description="Excalibur calcium-binding" evidence="3">
    <location>
        <begin position="116"/>
        <end position="138"/>
    </location>
</feature>
<evidence type="ECO:0000259" key="3">
    <source>
        <dbReference type="Pfam" id="PF05901"/>
    </source>
</evidence>
<dbReference type="InterPro" id="IPR008613">
    <property type="entry name" value="Excalibur_Ca-bd_domain"/>
</dbReference>
<dbReference type="Pfam" id="PF05901">
    <property type="entry name" value="Excalibur"/>
    <property type="match status" value="1"/>
</dbReference>
<sequence length="139" mass="13824">MRRLGGVVLLVLLTGCGSAAEDSNGPVRVAAELPVVTTTTSAPTTSTTSSTTSTTIRVSPSTARPTTSVPSTRAPATTAPRAAAPVPAVGAGCDPNYAGACIPSGADVDCGDITAKRFRVVGRDVHRLDADGDGIACES</sequence>
<evidence type="ECO:0000256" key="1">
    <source>
        <dbReference type="SAM" id="MobiDB-lite"/>
    </source>
</evidence>
<keyword evidence="2" id="KW-0732">Signal</keyword>
<feature type="signal peptide" evidence="2">
    <location>
        <begin position="1"/>
        <end position="19"/>
    </location>
</feature>
<proteinExistence type="predicted"/>
<dbReference type="AlphaFoldDB" id="A0A6J4IU88"/>
<dbReference type="PROSITE" id="PS51257">
    <property type="entry name" value="PROKAR_LIPOPROTEIN"/>
    <property type="match status" value="1"/>
</dbReference>